<feature type="transmembrane region" description="Helical" evidence="8">
    <location>
        <begin position="178"/>
        <end position="204"/>
    </location>
</feature>
<dbReference type="Pfam" id="PF07690">
    <property type="entry name" value="MFS_1"/>
    <property type="match status" value="1"/>
</dbReference>
<feature type="compositionally biased region" description="Polar residues" evidence="7">
    <location>
        <begin position="14"/>
        <end position="49"/>
    </location>
</feature>
<dbReference type="SUPFAM" id="SSF103473">
    <property type="entry name" value="MFS general substrate transporter"/>
    <property type="match status" value="1"/>
</dbReference>
<keyword evidence="2" id="KW-0813">Transport</keyword>
<evidence type="ECO:0000313" key="11">
    <source>
        <dbReference type="Proteomes" id="UP000300142"/>
    </source>
</evidence>
<dbReference type="Proteomes" id="UP000300142">
    <property type="component" value="Unassembled WGS sequence"/>
</dbReference>
<proteinExistence type="predicted"/>
<keyword evidence="11" id="KW-1185">Reference proteome</keyword>
<evidence type="ECO:0000256" key="6">
    <source>
        <dbReference type="ARBA" id="ARBA00023136"/>
    </source>
</evidence>
<feature type="transmembrane region" description="Helical" evidence="8">
    <location>
        <begin position="286"/>
        <end position="307"/>
    </location>
</feature>
<evidence type="ECO:0000256" key="4">
    <source>
        <dbReference type="ARBA" id="ARBA00022692"/>
    </source>
</evidence>
<reference evidence="11" key="1">
    <citation type="submission" date="2019-02" db="EMBL/GenBank/DDBJ databases">
        <title>Draft genome sequence of Sphaerospermopsis reniformis NIES-1949.</title>
        <authorList>
            <person name="Yamaguchi H."/>
            <person name="Suzuki S."/>
            <person name="Kawachi M."/>
        </authorList>
    </citation>
    <scope>NUCLEOTIDE SEQUENCE [LARGE SCALE GENOMIC DNA]</scope>
    <source>
        <strain evidence="11">NIES-1949</strain>
    </source>
</reference>
<dbReference type="GO" id="GO:0005886">
    <property type="term" value="C:plasma membrane"/>
    <property type="evidence" value="ECO:0007669"/>
    <property type="project" value="UniProtKB-SubCell"/>
</dbReference>
<dbReference type="RefSeq" id="WP_137668911.1">
    <property type="nucleotide sequence ID" value="NZ_BJCE01000234.1"/>
</dbReference>
<dbReference type="PANTHER" id="PTHR43266:SF2">
    <property type="entry name" value="MAJOR FACILITATOR SUPERFAMILY (MFS) PROFILE DOMAIN-CONTAINING PROTEIN"/>
    <property type="match status" value="1"/>
</dbReference>
<dbReference type="InterPro" id="IPR020846">
    <property type="entry name" value="MFS_dom"/>
</dbReference>
<feature type="transmembrane region" description="Helical" evidence="8">
    <location>
        <begin position="327"/>
        <end position="343"/>
    </location>
</feature>
<dbReference type="InterPro" id="IPR036259">
    <property type="entry name" value="MFS_trans_sf"/>
</dbReference>
<sequence length="553" mass="59547">MMQSSDLDRKIQPLSPSQANNKNRVSESSRPNHLSSVSPLNSGKINSPEMSLKEVADEKNLTSELDVNIPQPSDIDSPISGTSNGENGKVNTKVNITEKSLQVTSPLETETLPLNGSGSGRNSASSDVEEKGFFPVLKNPNFLALWGGQVFCQLADKVYLVLMIALINSEFQQGGQSISAWVSALMMIFTIPAVLFGSVAGVFVDRWSKKAVLVASNIWRGILVLAIPFLLWLTHDWQPVGVLPVGFLMILLVTFLVSTLTQFFAPAEQAAIPLVVEEKHLLSANSLYTTTMMASVIVGFAVGEPVLVLADSIWAKFGGSGGLGKEILVGGCYAIAGMILFLLKTNEKPHSPETEFPHVFEDLRDGLRYLKENHRVRNALLQLIILFSVFAALTVLAVRMAEIIPNLKASQFGFLLAAGGVGIAGGATILGQFGQRFSYRQLSLWGCLGMAASLVGLSLFTTQLSLVLLFITLLGVFGALVGIPMQTAIQTETPPEMRGKVFGLQNNVVNIALTLPLALAGVAETFIGLKSVFLSLAVIVFFGGIFTWYNSRT</sequence>
<name>A0A480A7P7_9CYAN</name>
<feature type="domain" description="Major facilitator superfamily (MFS) profile" evidence="9">
    <location>
        <begin position="141"/>
        <end position="553"/>
    </location>
</feature>
<keyword evidence="5 8" id="KW-1133">Transmembrane helix</keyword>
<evidence type="ECO:0000313" key="10">
    <source>
        <dbReference type="EMBL" id="GCL39288.1"/>
    </source>
</evidence>
<feature type="compositionally biased region" description="Basic and acidic residues" evidence="7">
    <location>
        <begin position="1"/>
        <end position="11"/>
    </location>
</feature>
<feature type="transmembrane region" description="Helical" evidence="8">
    <location>
        <begin position="466"/>
        <end position="489"/>
    </location>
</feature>
<dbReference type="PROSITE" id="PS50850">
    <property type="entry name" value="MFS"/>
    <property type="match status" value="1"/>
</dbReference>
<feature type="transmembrane region" description="Helical" evidence="8">
    <location>
        <begin position="442"/>
        <end position="460"/>
    </location>
</feature>
<feature type="transmembrane region" description="Helical" evidence="8">
    <location>
        <begin position="143"/>
        <end position="166"/>
    </location>
</feature>
<dbReference type="EMBL" id="BJCE01000234">
    <property type="protein sequence ID" value="GCL39288.1"/>
    <property type="molecule type" value="Genomic_DNA"/>
</dbReference>
<keyword evidence="6 8" id="KW-0472">Membrane</keyword>
<dbReference type="AlphaFoldDB" id="A0A480A7P7"/>
<evidence type="ECO:0000256" key="2">
    <source>
        <dbReference type="ARBA" id="ARBA00022448"/>
    </source>
</evidence>
<feature type="compositionally biased region" description="Basic and acidic residues" evidence="7">
    <location>
        <begin position="51"/>
        <end position="61"/>
    </location>
</feature>
<evidence type="ECO:0000256" key="1">
    <source>
        <dbReference type="ARBA" id="ARBA00004651"/>
    </source>
</evidence>
<feature type="region of interest" description="Disordered" evidence="7">
    <location>
        <begin position="1"/>
        <end position="126"/>
    </location>
</feature>
<dbReference type="PANTHER" id="PTHR43266">
    <property type="entry name" value="MACROLIDE-EFFLUX PROTEIN"/>
    <property type="match status" value="1"/>
</dbReference>
<keyword evidence="4 8" id="KW-0812">Transmembrane</keyword>
<feature type="compositionally biased region" description="Polar residues" evidence="7">
    <location>
        <begin position="79"/>
        <end position="114"/>
    </location>
</feature>
<feature type="transmembrane region" description="Helical" evidence="8">
    <location>
        <begin position="245"/>
        <end position="265"/>
    </location>
</feature>
<feature type="transmembrane region" description="Helical" evidence="8">
    <location>
        <begin position="501"/>
        <end position="523"/>
    </location>
</feature>
<feature type="transmembrane region" description="Helical" evidence="8">
    <location>
        <begin position="412"/>
        <end position="430"/>
    </location>
</feature>
<dbReference type="CDD" id="cd06173">
    <property type="entry name" value="MFS_MefA_like"/>
    <property type="match status" value="1"/>
</dbReference>
<keyword evidence="3" id="KW-1003">Cell membrane</keyword>
<evidence type="ECO:0000256" key="7">
    <source>
        <dbReference type="SAM" id="MobiDB-lite"/>
    </source>
</evidence>
<protein>
    <submittedName>
        <fullName evidence="10">Major facilitator superfamily protein</fullName>
    </submittedName>
</protein>
<evidence type="ECO:0000256" key="3">
    <source>
        <dbReference type="ARBA" id="ARBA00022475"/>
    </source>
</evidence>
<gene>
    <name evidence="10" type="ORF">SR1949_44130</name>
</gene>
<feature type="transmembrane region" description="Helical" evidence="8">
    <location>
        <begin position="379"/>
        <end position="400"/>
    </location>
</feature>
<accession>A0A480A7P7</accession>
<comment type="caution">
    <text evidence="10">The sequence shown here is derived from an EMBL/GenBank/DDBJ whole genome shotgun (WGS) entry which is preliminary data.</text>
</comment>
<dbReference type="GO" id="GO:0022857">
    <property type="term" value="F:transmembrane transporter activity"/>
    <property type="evidence" value="ECO:0007669"/>
    <property type="project" value="InterPro"/>
</dbReference>
<feature type="transmembrane region" description="Helical" evidence="8">
    <location>
        <begin position="211"/>
        <end position="233"/>
    </location>
</feature>
<evidence type="ECO:0000259" key="9">
    <source>
        <dbReference type="PROSITE" id="PS50850"/>
    </source>
</evidence>
<evidence type="ECO:0000256" key="5">
    <source>
        <dbReference type="ARBA" id="ARBA00022989"/>
    </source>
</evidence>
<dbReference type="InterPro" id="IPR011701">
    <property type="entry name" value="MFS"/>
</dbReference>
<evidence type="ECO:0000256" key="8">
    <source>
        <dbReference type="SAM" id="Phobius"/>
    </source>
</evidence>
<organism evidence="10 11">
    <name type="scientific">Sphaerospermopsis reniformis</name>
    <dbReference type="NCBI Taxonomy" id="531300"/>
    <lineage>
        <taxon>Bacteria</taxon>
        <taxon>Bacillati</taxon>
        <taxon>Cyanobacteriota</taxon>
        <taxon>Cyanophyceae</taxon>
        <taxon>Nostocales</taxon>
        <taxon>Aphanizomenonaceae</taxon>
        <taxon>Sphaerospermopsis</taxon>
    </lineage>
</organism>
<dbReference type="Gene3D" id="1.20.1250.20">
    <property type="entry name" value="MFS general substrate transporter like domains"/>
    <property type="match status" value="2"/>
</dbReference>
<feature type="transmembrane region" description="Helical" evidence="8">
    <location>
        <begin position="529"/>
        <end position="549"/>
    </location>
</feature>
<comment type="subcellular location">
    <subcellularLocation>
        <location evidence="1">Cell membrane</location>
        <topology evidence="1">Multi-pass membrane protein</topology>
    </subcellularLocation>
</comment>